<feature type="transmembrane region" description="Helical" evidence="2">
    <location>
        <begin position="136"/>
        <end position="156"/>
    </location>
</feature>
<keyword evidence="2" id="KW-0472">Membrane</keyword>
<feature type="coiled-coil region" evidence="1">
    <location>
        <begin position="199"/>
        <end position="226"/>
    </location>
</feature>
<keyword evidence="4" id="KW-1185">Reference proteome</keyword>
<comment type="caution">
    <text evidence="3">The sequence shown here is derived from an EMBL/GenBank/DDBJ whole genome shotgun (WGS) entry which is preliminary data.</text>
</comment>
<protein>
    <recommendedName>
        <fullName evidence="5">Coiled-coil protein</fullName>
    </recommendedName>
</protein>
<keyword evidence="2" id="KW-0812">Transmembrane</keyword>
<dbReference type="RefSeq" id="WP_250420846.1">
    <property type="nucleotide sequence ID" value="NZ_JAJKBJ010000006.1"/>
</dbReference>
<dbReference type="EMBL" id="JAJKBJ010000006">
    <property type="protein sequence ID" value="MCL9683792.1"/>
    <property type="molecule type" value="Genomic_DNA"/>
</dbReference>
<feature type="transmembrane region" description="Helical" evidence="2">
    <location>
        <begin position="244"/>
        <end position="274"/>
    </location>
</feature>
<evidence type="ECO:0000256" key="2">
    <source>
        <dbReference type="SAM" id="Phobius"/>
    </source>
</evidence>
<evidence type="ECO:0000313" key="4">
    <source>
        <dbReference type="Proteomes" id="UP001139721"/>
    </source>
</evidence>
<dbReference type="AlphaFoldDB" id="A0A9X2CZX4"/>
<keyword evidence="2" id="KW-1133">Transmembrane helix</keyword>
<sequence length="418" mass="46621">MSMGVEVVLSTRSQELIAKYLSLCQPHASRLAHFYSPIDSIQLISWLHDEITQPPNTDTRVKKEIEFILASLRAELLRDLLTSMGGELPENNAEENSTWVAKIKVGLLALAGTLLAGCEGFDSITTMLSVLSLPSMFILIAGLGFSILSILVFYGFDLVQVSKNLGVTLRDAPKLLDVYLLQMKEIKGIRRRINTYKFAELSAEELTQLENMITMLQRRFQELTEASSQFETALNSRKMQIAKLIASSTAGLLFFGSGFFAGQSVAMFIAGLFIPAVLPTFWPVVLFSVIVGIAAFTLYWYIEQAGFKKLVSGWFGLDEDKIEQLCDKEHLDKEEKKLENLKEQVSSTAQLANRLVKLQNKLDGIDATESEQVVTSVPNVSTAPVRISDNIYSFHPKKDVARKIDTSDSEEILLFECK</sequence>
<proteinExistence type="predicted"/>
<gene>
    <name evidence="3" type="ORF">LOX96_06780</name>
</gene>
<reference evidence="3" key="1">
    <citation type="submission" date="2021-11" db="EMBL/GenBank/DDBJ databases">
        <title>Legionella maioricencis sp. nov., a new species isolated from hot water samples in Mallorca.</title>
        <authorList>
            <person name="Crespi S."/>
            <person name="Drasar V."/>
            <person name="Salva-Serra F."/>
            <person name="Jaen-Luchoro D."/>
            <person name="Pineiro-Iglesias B."/>
            <person name="Aliaga F."/>
            <person name="Fernandez-Juarez V."/>
            <person name="Coll G."/>
            <person name="Moore E.R.B."/>
            <person name="Bennasar-Figueras A."/>
        </authorList>
    </citation>
    <scope>NUCLEOTIDE SEQUENCE</scope>
    <source>
        <strain evidence="3">HCPI-6</strain>
    </source>
</reference>
<evidence type="ECO:0000313" key="3">
    <source>
        <dbReference type="EMBL" id="MCL9683792.1"/>
    </source>
</evidence>
<dbReference type="Proteomes" id="UP001139721">
    <property type="component" value="Unassembled WGS sequence"/>
</dbReference>
<name>A0A9X2CZX4_9GAMM</name>
<evidence type="ECO:0008006" key="5">
    <source>
        <dbReference type="Google" id="ProtNLM"/>
    </source>
</evidence>
<evidence type="ECO:0000256" key="1">
    <source>
        <dbReference type="SAM" id="Coils"/>
    </source>
</evidence>
<accession>A0A9X2CZX4</accession>
<feature type="transmembrane region" description="Helical" evidence="2">
    <location>
        <begin position="280"/>
        <end position="302"/>
    </location>
</feature>
<organism evidence="3 4">
    <name type="scientific">Legionella maioricensis</name>
    <dbReference type="NCBI Taxonomy" id="2896528"/>
    <lineage>
        <taxon>Bacteria</taxon>
        <taxon>Pseudomonadati</taxon>
        <taxon>Pseudomonadota</taxon>
        <taxon>Gammaproteobacteria</taxon>
        <taxon>Legionellales</taxon>
        <taxon>Legionellaceae</taxon>
        <taxon>Legionella</taxon>
    </lineage>
</organism>
<keyword evidence="1" id="KW-0175">Coiled coil</keyword>